<dbReference type="Gene3D" id="3.40.47.10">
    <property type="match status" value="1"/>
</dbReference>
<dbReference type="InterPro" id="IPR016039">
    <property type="entry name" value="Thiolase-like"/>
</dbReference>
<protein>
    <submittedName>
        <fullName evidence="2">Beta-ketoacyl synthase chain length factor</fullName>
    </submittedName>
</protein>
<feature type="domain" description="Beta-ketoacyl synthase-like N-terminal" evidence="1">
    <location>
        <begin position="39"/>
        <end position="170"/>
    </location>
</feature>
<name>A0ABS9HVW5_9GAMM</name>
<dbReference type="InterPro" id="IPR014030">
    <property type="entry name" value="Ketoacyl_synth_N"/>
</dbReference>
<gene>
    <name evidence="2" type="ORF">L3V18_13810</name>
</gene>
<sequence length="276" mass="27912">MKTLAARIEGIGFWTDGLPSWQAARTYARTGMLPGSAPARPSPQLLAANERRRAPQTVAIALEAGLAACIAAGRDPATLPSVFASSYGDLAITDYMCSTLATQPRSVSPTRFHNSVHNAAAGYWTIGTGAMQPASAICAARATFALGLVEALAQLATGEEAVLLVAYDADASGPIGEQARSAGLLGGALVLSEEGPETGPVLQATLTDGSPSPPDGPLARHAAANAMAPMLPLFDALACGVPGTTASVPIRLDAGAGRVLSIRLLPGATAMESVDA</sequence>
<evidence type="ECO:0000259" key="1">
    <source>
        <dbReference type="Pfam" id="PF13723"/>
    </source>
</evidence>
<dbReference type="RefSeq" id="WP_237055803.1">
    <property type="nucleotide sequence ID" value="NZ_JAKJPO010000009.1"/>
</dbReference>
<dbReference type="EMBL" id="JAKJPO010000009">
    <property type="protein sequence ID" value="MCF7222848.1"/>
    <property type="molecule type" value="Genomic_DNA"/>
</dbReference>
<evidence type="ECO:0000313" key="3">
    <source>
        <dbReference type="Proteomes" id="UP001430796"/>
    </source>
</evidence>
<dbReference type="Proteomes" id="UP001430796">
    <property type="component" value="Unassembled WGS sequence"/>
</dbReference>
<dbReference type="SUPFAM" id="SSF53901">
    <property type="entry name" value="Thiolase-like"/>
    <property type="match status" value="1"/>
</dbReference>
<keyword evidence="3" id="KW-1185">Reference proteome</keyword>
<organism evidence="2 3">
    <name type="scientific">Marilutibacter chinensis</name>
    <dbReference type="NCBI Taxonomy" id="2912247"/>
    <lineage>
        <taxon>Bacteria</taxon>
        <taxon>Pseudomonadati</taxon>
        <taxon>Pseudomonadota</taxon>
        <taxon>Gammaproteobacteria</taxon>
        <taxon>Lysobacterales</taxon>
        <taxon>Lysobacteraceae</taxon>
        <taxon>Marilutibacter</taxon>
    </lineage>
</organism>
<proteinExistence type="predicted"/>
<dbReference type="Pfam" id="PF13723">
    <property type="entry name" value="Ketoacyl-synt_2"/>
    <property type="match status" value="1"/>
</dbReference>
<accession>A0ABS9HVW5</accession>
<reference evidence="2" key="1">
    <citation type="submission" date="2022-01" db="EMBL/GenBank/DDBJ databases">
        <title>Lysobacter chinensis sp. nov., a bacterium isolated from cow dung compost.</title>
        <authorList>
            <person name="Liu Y."/>
        </authorList>
    </citation>
    <scope>NUCLEOTIDE SEQUENCE</scope>
    <source>
        <strain evidence="2">TLK-CK17</strain>
    </source>
</reference>
<comment type="caution">
    <text evidence="2">The sequence shown here is derived from an EMBL/GenBank/DDBJ whole genome shotgun (WGS) entry which is preliminary data.</text>
</comment>
<reference evidence="2" key="2">
    <citation type="submission" date="2022-01" db="EMBL/GenBank/DDBJ databases">
        <authorList>
            <person name="Zhou L.Y."/>
        </authorList>
    </citation>
    <scope>NUCLEOTIDE SEQUENCE</scope>
    <source>
        <strain evidence="2">TLK-CK17</strain>
    </source>
</reference>
<evidence type="ECO:0000313" key="2">
    <source>
        <dbReference type="EMBL" id="MCF7222848.1"/>
    </source>
</evidence>